<feature type="active site" description="Proton acceptor" evidence="1">
    <location>
        <position position="22"/>
    </location>
</feature>
<dbReference type="GO" id="GO:0016757">
    <property type="term" value="F:glycosyltransferase activity"/>
    <property type="evidence" value="ECO:0007669"/>
    <property type="project" value="TreeGrafter"/>
</dbReference>
<dbReference type="GO" id="GO:0016787">
    <property type="term" value="F:hydrolase activity"/>
    <property type="evidence" value="ECO:0007669"/>
    <property type="project" value="UniProtKB-KW"/>
</dbReference>
<dbReference type="SUPFAM" id="SSF53756">
    <property type="entry name" value="UDP-Glycosyltransferase/glycogen phosphorylase"/>
    <property type="match status" value="1"/>
</dbReference>
<sequence length="370" mass="40195">MSQDQVQVAFRVDASLEIGSGHVVRCLTLARALRSAGAQCHFICRDLPGNLIFKIVEEGFVAHILPAGIIEPADGKFCYAKWLGVPVQRDAEETAIKLAAITPKWLIVDHYGIDHNWHDSINGLFEKLMVIDDLANRPLRADLLLNQNFGALTRDYQTFVSENCQFATGPEYCLLRPEFCALRKTSLEQKESGELRRILVTMGGVDLANATSRVLRSMDECGLPKDVEVTVVLGSACPWIKEIETLSAALTLNSHILVDVTDMAGLMSCVDFAIGAAGGTTWEFCSLGLPFAMLAIADNQIPTVRRLSDAGIALPLDNGVELDQSLADALRKAMTPALLREYGARAAAVTDGMGVYRVLGLMGFSAELDV</sequence>
<evidence type="ECO:0000313" key="4">
    <source>
        <dbReference type="Proteomes" id="UP001161094"/>
    </source>
</evidence>
<evidence type="ECO:0000256" key="2">
    <source>
        <dbReference type="PIRSR" id="PIRSR620023-2"/>
    </source>
</evidence>
<dbReference type="Proteomes" id="UP001161094">
    <property type="component" value="Unassembled WGS sequence"/>
</dbReference>
<keyword evidence="3" id="KW-0378">Hydrolase</keyword>
<evidence type="ECO:0000256" key="1">
    <source>
        <dbReference type="PIRSR" id="PIRSR620023-1"/>
    </source>
</evidence>
<gene>
    <name evidence="3" type="primary">pseG</name>
    <name evidence="3" type="ORF">N5D93_19250</name>
</gene>
<feature type="binding site" evidence="2">
    <location>
        <position position="283"/>
    </location>
    <ligand>
        <name>substrate</name>
    </ligand>
</feature>
<dbReference type="EC" id="3.6.1.57" evidence="3"/>
<dbReference type="PANTHER" id="PTHR21015:SF22">
    <property type="entry name" value="GLYCOSYLTRANSFERASE"/>
    <property type="match status" value="1"/>
</dbReference>
<proteinExistence type="predicted"/>
<evidence type="ECO:0000313" key="3">
    <source>
        <dbReference type="EMBL" id="MDH0737962.1"/>
    </source>
</evidence>
<dbReference type="PANTHER" id="PTHR21015">
    <property type="entry name" value="UDP-N-ACETYLGLUCOSAMINE--N-ACETYLMURAMYL-(PENTAPEPTIDE) PYROPHOSPHORYL-UNDECAPRENOL N-ACETYLGLUCOSAMINE TRANSFERASE 1"/>
    <property type="match status" value="1"/>
</dbReference>
<dbReference type="AlphaFoldDB" id="A0AA42S4E6"/>
<dbReference type="EMBL" id="JAOCDZ010000013">
    <property type="protein sequence ID" value="MDH0737962.1"/>
    <property type="molecule type" value="Genomic_DNA"/>
</dbReference>
<name>A0AA42S4E6_9BURK</name>
<reference evidence="3" key="1">
    <citation type="submission" date="2022-09" db="EMBL/GenBank/DDBJ databases">
        <title>Intensive care unit water sources are persistently colonized with multi-drug resistant bacteria and are the site of extensive horizontal gene transfer of antibiotic resistance genes.</title>
        <authorList>
            <person name="Diorio-Toth L."/>
        </authorList>
    </citation>
    <scope>NUCLEOTIDE SEQUENCE</scope>
    <source>
        <strain evidence="3">GD03843</strain>
    </source>
</reference>
<dbReference type="RefSeq" id="WP_279996187.1">
    <property type="nucleotide sequence ID" value="NZ_JAOCDZ010000013.1"/>
</dbReference>
<organism evidence="3 4">
    <name type="scientific">Achromobacter spanius</name>
    <dbReference type="NCBI Taxonomy" id="217203"/>
    <lineage>
        <taxon>Bacteria</taxon>
        <taxon>Pseudomonadati</taxon>
        <taxon>Pseudomonadota</taxon>
        <taxon>Betaproteobacteria</taxon>
        <taxon>Burkholderiales</taxon>
        <taxon>Alcaligenaceae</taxon>
        <taxon>Achromobacter</taxon>
    </lineage>
</organism>
<dbReference type="Gene3D" id="3.40.50.11190">
    <property type="match status" value="1"/>
</dbReference>
<dbReference type="Gene3D" id="3.40.50.2000">
    <property type="entry name" value="Glycogen Phosphorylase B"/>
    <property type="match status" value="1"/>
</dbReference>
<comment type="caution">
    <text evidence="3">The sequence shown here is derived from an EMBL/GenBank/DDBJ whole genome shotgun (WGS) entry which is preliminary data.</text>
</comment>
<feature type="binding site" evidence="2">
    <location>
        <position position="176"/>
    </location>
    <ligand>
        <name>substrate</name>
    </ligand>
</feature>
<dbReference type="NCBIfam" id="TIGR03590">
    <property type="entry name" value="PseG"/>
    <property type="match status" value="1"/>
</dbReference>
<accession>A0AA42S4E6</accession>
<dbReference type="InterPro" id="IPR020023">
    <property type="entry name" value="PseG"/>
</dbReference>
<protein>
    <submittedName>
        <fullName evidence="3">UDP-2,4-diacetamido-2,4, 6-trideoxy-beta-L-altropyranose hydrolase</fullName>
        <ecNumber evidence="3">3.6.1.57</ecNumber>
    </submittedName>
</protein>